<sequence length="198" mass="22815">MKKKTYAELVKESPVTYEMYANMEDDGNRYEISDGVLELMSPSPAFIHQFICHKMQVILDGGCRNEFIILAAPFDVILSDTEVRQPDLVMIHMSRTHIISNRGINGAPDLVVEITSKHSLKRDKLTKRNVYAKYGVREYWIVDPSNFTLEQYELREHYYELVDVYSGEETIRSRTAPCVSFSMDELVRGLPSLPEKLS</sequence>
<accession>A0ABW2F9Y4</accession>
<gene>
    <name evidence="2" type="ORF">ACFQMJ_15000</name>
</gene>
<keyword evidence="2" id="KW-0540">Nuclease</keyword>
<evidence type="ECO:0000259" key="1">
    <source>
        <dbReference type="Pfam" id="PF05685"/>
    </source>
</evidence>
<dbReference type="RefSeq" id="WP_378049329.1">
    <property type="nucleotide sequence ID" value="NZ_JBHMDN010000020.1"/>
</dbReference>
<dbReference type="InterPro" id="IPR008538">
    <property type="entry name" value="Uma2"/>
</dbReference>
<dbReference type="Gene3D" id="3.90.1570.10">
    <property type="entry name" value="tt1808, chain A"/>
    <property type="match status" value="1"/>
</dbReference>
<organism evidence="2 3">
    <name type="scientific">Cohnella cellulosilytica</name>
    <dbReference type="NCBI Taxonomy" id="986710"/>
    <lineage>
        <taxon>Bacteria</taxon>
        <taxon>Bacillati</taxon>
        <taxon>Bacillota</taxon>
        <taxon>Bacilli</taxon>
        <taxon>Bacillales</taxon>
        <taxon>Paenibacillaceae</taxon>
        <taxon>Cohnella</taxon>
    </lineage>
</organism>
<dbReference type="GO" id="GO:0004519">
    <property type="term" value="F:endonuclease activity"/>
    <property type="evidence" value="ECO:0007669"/>
    <property type="project" value="UniProtKB-KW"/>
</dbReference>
<dbReference type="Pfam" id="PF05685">
    <property type="entry name" value="Uma2"/>
    <property type="match status" value="1"/>
</dbReference>
<name>A0ABW2F9Y4_9BACL</name>
<dbReference type="InterPro" id="IPR012296">
    <property type="entry name" value="Nuclease_put_TT1808"/>
</dbReference>
<comment type="caution">
    <text evidence="2">The sequence shown here is derived from an EMBL/GenBank/DDBJ whole genome shotgun (WGS) entry which is preliminary data.</text>
</comment>
<keyword evidence="2" id="KW-0378">Hydrolase</keyword>
<dbReference type="CDD" id="cd06260">
    <property type="entry name" value="DUF820-like"/>
    <property type="match status" value="1"/>
</dbReference>
<dbReference type="Proteomes" id="UP001596378">
    <property type="component" value="Unassembled WGS sequence"/>
</dbReference>
<dbReference type="PANTHER" id="PTHR34107">
    <property type="entry name" value="SLL0198 PROTEIN-RELATED"/>
    <property type="match status" value="1"/>
</dbReference>
<dbReference type="SUPFAM" id="SSF52980">
    <property type="entry name" value="Restriction endonuclease-like"/>
    <property type="match status" value="1"/>
</dbReference>
<dbReference type="EMBL" id="JBHTAI010000008">
    <property type="protein sequence ID" value="MFC7149831.1"/>
    <property type="molecule type" value="Genomic_DNA"/>
</dbReference>
<keyword evidence="3" id="KW-1185">Reference proteome</keyword>
<keyword evidence="2" id="KW-0255">Endonuclease</keyword>
<proteinExistence type="predicted"/>
<dbReference type="PANTHER" id="PTHR34107:SF4">
    <property type="entry name" value="SLL1222 PROTEIN"/>
    <property type="match status" value="1"/>
</dbReference>
<evidence type="ECO:0000313" key="2">
    <source>
        <dbReference type="EMBL" id="MFC7149831.1"/>
    </source>
</evidence>
<dbReference type="InterPro" id="IPR011335">
    <property type="entry name" value="Restrct_endonuc-II-like"/>
</dbReference>
<feature type="domain" description="Putative restriction endonuclease" evidence="1">
    <location>
        <begin position="18"/>
        <end position="177"/>
    </location>
</feature>
<reference evidence="3" key="1">
    <citation type="journal article" date="2019" name="Int. J. Syst. Evol. Microbiol.">
        <title>The Global Catalogue of Microorganisms (GCM) 10K type strain sequencing project: providing services to taxonomists for standard genome sequencing and annotation.</title>
        <authorList>
            <consortium name="The Broad Institute Genomics Platform"/>
            <consortium name="The Broad Institute Genome Sequencing Center for Infectious Disease"/>
            <person name="Wu L."/>
            <person name="Ma J."/>
        </authorList>
    </citation>
    <scope>NUCLEOTIDE SEQUENCE [LARGE SCALE GENOMIC DNA]</scope>
    <source>
        <strain evidence="3">KCTC 12907</strain>
    </source>
</reference>
<evidence type="ECO:0000313" key="3">
    <source>
        <dbReference type="Proteomes" id="UP001596378"/>
    </source>
</evidence>
<protein>
    <submittedName>
        <fullName evidence="2">Uma2 family endonuclease</fullName>
    </submittedName>
</protein>